<organism evidence="2 3">
    <name type="scientific">Pseudothauera lacus</name>
    <dbReference type="NCBI Taxonomy" id="2136175"/>
    <lineage>
        <taxon>Bacteria</taxon>
        <taxon>Pseudomonadati</taxon>
        <taxon>Pseudomonadota</taxon>
        <taxon>Betaproteobacteria</taxon>
        <taxon>Rhodocyclales</taxon>
        <taxon>Zoogloeaceae</taxon>
        <taxon>Pseudothauera</taxon>
    </lineage>
</organism>
<dbReference type="InterPro" id="IPR016181">
    <property type="entry name" value="Acyl_CoA_acyltransferase"/>
</dbReference>
<dbReference type="EMBL" id="PZKC01000005">
    <property type="protein sequence ID" value="PTD96751.1"/>
    <property type="molecule type" value="Genomic_DNA"/>
</dbReference>
<comment type="caution">
    <text evidence="2">The sequence shown here is derived from an EMBL/GenBank/DDBJ whole genome shotgun (WGS) entry which is preliminary data.</text>
</comment>
<name>A0A2T4IG61_9RHOO</name>
<dbReference type="AlphaFoldDB" id="A0A2T4IG61"/>
<dbReference type="Gene3D" id="3.40.630.30">
    <property type="match status" value="1"/>
</dbReference>
<keyword evidence="3" id="KW-1185">Reference proteome</keyword>
<reference evidence="2 3" key="2">
    <citation type="submission" date="2018-04" db="EMBL/GenBank/DDBJ databases">
        <title>Thauera lacus sp. nov., isolated from an saline lake in Inner Mongolia, China.</title>
        <authorList>
            <person name="Liang Q.-Y."/>
        </authorList>
    </citation>
    <scope>NUCLEOTIDE SEQUENCE [LARGE SCALE GENOMIC DNA]</scope>
    <source>
        <strain evidence="2 3">D20</strain>
    </source>
</reference>
<protein>
    <submittedName>
        <fullName evidence="2">Long-chain N-acyl amino acid synthase</fullName>
    </submittedName>
</protein>
<gene>
    <name evidence="2" type="ORF">C8261_08025</name>
</gene>
<dbReference type="Pfam" id="PF21926">
    <property type="entry name" value="FeeM"/>
    <property type="match status" value="1"/>
</dbReference>
<evidence type="ECO:0000313" key="3">
    <source>
        <dbReference type="Proteomes" id="UP000241193"/>
    </source>
</evidence>
<evidence type="ECO:0000313" key="2">
    <source>
        <dbReference type="EMBL" id="PTD96751.1"/>
    </source>
</evidence>
<evidence type="ECO:0000259" key="1">
    <source>
        <dbReference type="Pfam" id="PF21926"/>
    </source>
</evidence>
<accession>A0A2T4IG61</accession>
<dbReference type="SUPFAM" id="SSF55729">
    <property type="entry name" value="Acyl-CoA N-acyltransferases (Nat)"/>
    <property type="match status" value="1"/>
</dbReference>
<proteinExistence type="predicted"/>
<reference evidence="2 3" key="1">
    <citation type="submission" date="2018-03" db="EMBL/GenBank/DDBJ databases">
        <authorList>
            <person name="Keele B.F."/>
        </authorList>
    </citation>
    <scope>NUCLEOTIDE SEQUENCE [LARGE SCALE GENOMIC DNA]</scope>
    <source>
        <strain evidence="2 3">D20</strain>
    </source>
</reference>
<sequence>MPGMQLDTASPHDRVRAFRPAHAAPPSTAQGSFRLLGKDYSIRFADHCELLRTRTSELVERLYAHRGLYASHAHATAQTGQTTLAACDSGGEVFGTLTLGLDGATGLLAESLYGPQIDAVRRAGGRVCEVTRLAMDPARSSNEAIARLFHLTFILARLVHGMTDLFIEVHPRHSAFYRRMLGYREAGPECICPRVGAPAVLLHLPLHDAEQRIRARGSDRSLYRLFMSEDEQRALAERLLCPTALLS</sequence>
<dbReference type="Proteomes" id="UP000241193">
    <property type="component" value="Unassembled WGS sequence"/>
</dbReference>
<dbReference type="InterPro" id="IPR054597">
    <property type="entry name" value="FeeM_cat"/>
</dbReference>
<feature type="domain" description="N-acyl amino acid synthase FeeM catalytic core" evidence="1">
    <location>
        <begin position="56"/>
        <end position="204"/>
    </location>
</feature>